<proteinExistence type="predicted"/>
<evidence type="ECO:0000313" key="1">
    <source>
        <dbReference type="EMBL" id="KAD3066748.1"/>
    </source>
</evidence>
<organism evidence="1 2">
    <name type="scientific">Mikania micrantha</name>
    <name type="common">bitter vine</name>
    <dbReference type="NCBI Taxonomy" id="192012"/>
    <lineage>
        <taxon>Eukaryota</taxon>
        <taxon>Viridiplantae</taxon>
        <taxon>Streptophyta</taxon>
        <taxon>Embryophyta</taxon>
        <taxon>Tracheophyta</taxon>
        <taxon>Spermatophyta</taxon>
        <taxon>Magnoliopsida</taxon>
        <taxon>eudicotyledons</taxon>
        <taxon>Gunneridae</taxon>
        <taxon>Pentapetalae</taxon>
        <taxon>asterids</taxon>
        <taxon>campanulids</taxon>
        <taxon>Asterales</taxon>
        <taxon>Asteraceae</taxon>
        <taxon>Asteroideae</taxon>
        <taxon>Heliantheae alliance</taxon>
        <taxon>Eupatorieae</taxon>
        <taxon>Mikania</taxon>
    </lineage>
</organism>
<protein>
    <submittedName>
        <fullName evidence="1">Uncharacterized protein</fullName>
    </submittedName>
</protein>
<gene>
    <name evidence="1" type="ORF">E3N88_34628</name>
</gene>
<name>A0A5N6LYT9_9ASTR</name>
<dbReference type="EMBL" id="SZYD01000017">
    <property type="protein sequence ID" value="KAD3066748.1"/>
    <property type="molecule type" value="Genomic_DNA"/>
</dbReference>
<dbReference type="AlphaFoldDB" id="A0A5N6LYT9"/>
<accession>A0A5N6LYT9</accession>
<evidence type="ECO:0000313" key="2">
    <source>
        <dbReference type="Proteomes" id="UP000326396"/>
    </source>
</evidence>
<comment type="caution">
    <text evidence="1">The sequence shown here is derived from an EMBL/GenBank/DDBJ whole genome shotgun (WGS) entry which is preliminary data.</text>
</comment>
<reference evidence="1 2" key="1">
    <citation type="submission" date="2019-05" db="EMBL/GenBank/DDBJ databases">
        <title>Mikania micrantha, genome provides insights into the molecular mechanism of rapid growth.</title>
        <authorList>
            <person name="Liu B."/>
        </authorList>
    </citation>
    <scope>NUCLEOTIDE SEQUENCE [LARGE SCALE GENOMIC DNA]</scope>
    <source>
        <strain evidence="1">NLD-2019</strain>
        <tissue evidence="1">Leaf</tissue>
    </source>
</reference>
<dbReference type="Proteomes" id="UP000326396">
    <property type="component" value="Linkage Group LG7"/>
</dbReference>
<sequence length="99" mass="11203">MKMSWRMEEARMVLWSSELLVRMRHMVGEWLALRMSQGRMVTHEWGWPAYGGGRMGVLRLAKATGHSAHLGASFGRTRLCLGHSHLKVPGGFEVIISEL</sequence>
<keyword evidence="2" id="KW-1185">Reference proteome</keyword>